<evidence type="ECO:0000313" key="7">
    <source>
        <dbReference type="Proteomes" id="UP000279259"/>
    </source>
</evidence>
<keyword evidence="1" id="KW-0547">Nucleotide-binding</keyword>
<dbReference type="InterPro" id="IPR006073">
    <property type="entry name" value="GTP-bd"/>
</dbReference>
<evidence type="ECO:0000256" key="3">
    <source>
        <dbReference type="SAM" id="MobiDB-lite"/>
    </source>
</evidence>
<dbReference type="GO" id="GO:0005739">
    <property type="term" value="C:mitochondrion"/>
    <property type="evidence" value="ECO:0007669"/>
    <property type="project" value="TreeGrafter"/>
</dbReference>
<dbReference type="AlphaFoldDB" id="A0A427YPW0"/>
<comment type="caution">
    <text evidence="6">The sequence shown here is derived from an EMBL/GenBank/DDBJ whole genome shotgun (WGS) entry which is preliminary data.</text>
</comment>
<dbReference type="GO" id="GO:0003924">
    <property type="term" value="F:GTPase activity"/>
    <property type="evidence" value="ECO:0007669"/>
    <property type="project" value="InterPro"/>
</dbReference>
<proteinExistence type="predicted"/>
<dbReference type="InterPro" id="IPR045086">
    <property type="entry name" value="OBG_GTPase"/>
</dbReference>
<evidence type="ECO:0000256" key="1">
    <source>
        <dbReference type="ARBA" id="ARBA00022741"/>
    </source>
</evidence>
<dbReference type="InterPro" id="IPR006169">
    <property type="entry name" value="GTP1_OBG_dom"/>
</dbReference>
<dbReference type="GO" id="GO:0042254">
    <property type="term" value="P:ribosome biogenesis"/>
    <property type="evidence" value="ECO:0007669"/>
    <property type="project" value="UniProtKB-UniRule"/>
</dbReference>
<dbReference type="PROSITE" id="PS51710">
    <property type="entry name" value="G_OBG"/>
    <property type="match status" value="1"/>
</dbReference>
<dbReference type="PANTHER" id="PTHR11702:SF31">
    <property type="entry name" value="MITOCHONDRIAL RIBOSOME-ASSOCIATED GTPASE 2"/>
    <property type="match status" value="1"/>
</dbReference>
<dbReference type="Gene3D" id="2.70.210.12">
    <property type="entry name" value="GTP1/OBG domain"/>
    <property type="match status" value="1"/>
</dbReference>
<dbReference type="PROSITE" id="PS51883">
    <property type="entry name" value="OBG"/>
    <property type="match status" value="1"/>
</dbReference>
<accession>A0A427YPW0</accession>
<feature type="domain" description="OBG-type G" evidence="4">
    <location>
        <begin position="307"/>
        <end position="513"/>
    </location>
</feature>
<sequence>MNLSGSLRGATVSCLTCWRIAVTDLASTSRCRRALSTSRTTSSAQSSADEWIADESESDFGDHAAELLRRKRKADAKRRQRGADFIDHLIVTVRGGRGGNGAAAFAPSRSGGLGPPSGGNGGPGGSVYLVTSPGLTSLASVSKRLIGQSGGSGAGNWRHGKRGEDVVVKVPVGTVIRELRREGEEDRWIRESQEMDLSKEEKARRRRERWFTAHPGGEVGDGDYRPAEDVLRREGYFRRTPTFEETPALELDITKPIPTPLLLAKGGRGGLGNPHFALPPPSRAPRLASKGAQPATLTFSLELKLLADVGLVGFPNAGKSTILRALTGRKAEVAGYEFTTLNPQVGVVRVWDDGGWSGEEGVVEESQVERDRLAAARLRGDYVPTPKEMRPAGSGVDGDGDGPRVERMRFTISDNPGLLPLASENVGLGHSFLRSIERSLALAYVLDLSRPHPEQDYLTLKAELEAYKPGLSDRAAVVVLNKGTNGKYGLGLEKLVGLLADRVDSARQAAEAE</sequence>
<dbReference type="InterPro" id="IPR031167">
    <property type="entry name" value="G_OBG"/>
</dbReference>
<organism evidence="6 7">
    <name type="scientific">Saitozyma podzolica</name>
    <dbReference type="NCBI Taxonomy" id="1890683"/>
    <lineage>
        <taxon>Eukaryota</taxon>
        <taxon>Fungi</taxon>
        <taxon>Dikarya</taxon>
        <taxon>Basidiomycota</taxon>
        <taxon>Agaricomycotina</taxon>
        <taxon>Tremellomycetes</taxon>
        <taxon>Tremellales</taxon>
        <taxon>Trimorphomycetaceae</taxon>
        <taxon>Saitozyma</taxon>
    </lineage>
</organism>
<dbReference type="Pfam" id="PF01018">
    <property type="entry name" value="GTP1_OBG"/>
    <property type="match status" value="1"/>
</dbReference>
<dbReference type="OrthoDB" id="347018at2759"/>
<evidence type="ECO:0000256" key="2">
    <source>
        <dbReference type="ARBA" id="ARBA00023134"/>
    </source>
</evidence>
<evidence type="ECO:0000259" key="4">
    <source>
        <dbReference type="PROSITE" id="PS51710"/>
    </source>
</evidence>
<reference evidence="6 7" key="1">
    <citation type="submission" date="2018-11" db="EMBL/GenBank/DDBJ databases">
        <title>Genome sequence of Saitozyma podzolica DSM 27192.</title>
        <authorList>
            <person name="Aliyu H."/>
            <person name="Gorte O."/>
            <person name="Ochsenreither K."/>
        </authorList>
    </citation>
    <scope>NUCLEOTIDE SEQUENCE [LARGE SCALE GENOMIC DNA]</scope>
    <source>
        <strain evidence="6 7">DSM 27192</strain>
    </source>
</reference>
<name>A0A427YPW0_9TREE</name>
<dbReference type="EMBL" id="RSCD01000004">
    <property type="protein sequence ID" value="RSH93107.1"/>
    <property type="molecule type" value="Genomic_DNA"/>
</dbReference>
<feature type="domain" description="Obg" evidence="5">
    <location>
        <begin position="83"/>
        <end position="306"/>
    </location>
</feature>
<feature type="region of interest" description="Disordered" evidence="3">
    <location>
        <begin position="384"/>
        <end position="403"/>
    </location>
</feature>
<dbReference type="Pfam" id="PF01926">
    <property type="entry name" value="MMR_HSR1"/>
    <property type="match status" value="1"/>
</dbReference>
<evidence type="ECO:0000313" key="6">
    <source>
        <dbReference type="EMBL" id="RSH93107.1"/>
    </source>
</evidence>
<keyword evidence="7" id="KW-1185">Reference proteome</keyword>
<keyword evidence="2" id="KW-0342">GTP-binding</keyword>
<dbReference type="SUPFAM" id="SSF82051">
    <property type="entry name" value="Obg GTP-binding protein N-terminal domain"/>
    <property type="match status" value="1"/>
</dbReference>
<dbReference type="GO" id="GO:0005525">
    <property type="term" value="F:GTP binding"/>
    <property type="evidence" value="ECO:0007669"/>
    <property type="project" value="UniProtKB-KW"/>
</dbReference>
<dbReference type="Proteomes" id="UP000279259">
    <property type="component" value="Unassembled WGS sequence"/>
</dbReference>
<protein>
    <submittedName>
        <fullName evidence="6">Putative GTPase</fullName>
    </submittedName>
</protein>
<dbReference type="InterPro" id="IPR036726">
    <property type="entry name" value="GTP1_OBG_dom_sf"/>
</dbReference>
<dbReference type="Gene3D" id="3.40.50.300">
    <property type="entry name" value="P-loop containing nucleotide triphosphate hydrolases"/>
    <property type="match status" value="1"/>
</dbReference>
<dbReference type="STRING" id="1890683.A0A427YPW0"/>
<evidence type="ECO:0000259" key="5">
    <source>
        <dbReference type="PROSITE" id="PS51883"/>
    </source>
</evidence>
<dbReference type="PANTHER" id="PTHR11702">
    <property type="entry name" value="DEVELOPMENTALLY REGULATED GTP-BINDING PROTEIN-RELATED"/>
    <property type="match status" value="1"/>
</dbReference>
<dbReference type="SUPFAM" id="SSF52540">
    <property type="entry name" value="P-loop containing nucleoside triphosphate hydrolases"/>
    <property type="match status" value="1"/>
</dbReference>
<dbReference type="InterPro" id="IPR027417">
    <property type="entry name" value="P-loop_NTPase"/>
</dbReference>
<gene>
    <name evidence="6" type="primary">MTG2</name>
    <name evidence="6" type="ORF">EHS25_007460</name>
</gene>
<dbReference type="PRINTS" id="PR00326">
    <property type="entry name" value="GTP1OBG"/>
</dbReference>